<proteinExistence type="predicted"/>
<protein>
    <submittedName>
        <fullName evidence="1">Dimethylamine corrinoid protein 3</fullName>
    </submittedName>
</protein>
<evidence type="ECO:0000313" key="2">
    <source>
        <dbReference type="Proteomes" id="UP000594014"/>
    </source>
</evidence>
<organism evidence="1 2">
    <name type="scientific">Anoxybacterium hadale</name>
    <dbReference type="NCBI Taxonomy" id="3408580"/>
    <lineage>
        <taxon>Bacteria</taxon>
        <taxon>Bacillati</taxon>
        <taxon>Bacillota</taxon>
        <taxon>Clostridia</taxon>
        <taxon>Peptostreptococcales</taxon>
        <taxon>Anaerovoracaceae</taxon>
        <taxon>Anoxybacterium</taxon>
    </lineage>
</organism>
<keyword evidence="2" id="KW-1185">Reference proteome</keyword>
<gene>
    <name evidence="1" type="ORF">FRZ06_02675</name>
</gene>
<reference evidence="1" key="1">
    <citation type="submission" date="2019-08" db="EMBL/GenBank/DDBJ databases">
        <title>Genome sequence of Clostridiales bacterium MT110.</title>
        <authorList>
            <person name="Cao J."/>
        </authorList>
    </citation>
    <scope>NUCLEOTIDE SEQUENCE</scope>
    <source>
        <strain evidence="1">MT110</strain>
    </source>
</reference>
<name>A0ACD1A7G3_9FIRM</name>
<sequence length="218" mass="24512">MDKDELTRIAHRTIVEADEERAMQIIEEALVSGINIMEVLRDGFAEGNREIGERFESGKLSLPELIFSTEIMKKVLHVVETYTNIDDIKVKGKVLIATVEGDVHEIGKGMVVSTMKSYGIDVIDIGREVPVEQIIEKAQEHQVDIIATSALLTSTLKEQKKLEETLRKMGIRNKYKTMVGGAPCTLRWAKRIGADHYTEDAVEAARRAILILKNKERP</sequence>
<dbReference type="EMBL" id="CP042469">
    <property type="protein sequence ID" value="QOX62338.1"/>
    <property type="molecule type" value="Genomic_DNA"/>
</dbReference>
<evidence type="ECO:0000313" key="1">
    <source>
        <dbReference type="EMBL" id="QOX62338.1"/>
    </source>
</evidence>
<dbReference type="Proteomes" id="UP000594014">
    <property type="component" value="Chromosome"/>
</dbReference>
<accession>A0ACD1A7G3</accession>